<sequence length="445" mass="50213">MGCVRVTTPLLFQSKLLGLSLLYLLTTLPLSIYVSFSALPRPLFSYPTTYGEHKHALPSSRSSCSTPVFFSDYRTAFDEIHNLCRNGSLSSKNSSSPILRYLEGRAETFAGNFSSRQRRSFFNHGDDRSSIPCGFLRDFFIRESGMTLDRAAMEQCTGVVVLSAIFGDHDKIRQPKGLGSKTLQTVCFFMFIDDSTLKVLNSHNILAGAETAIGLPYDNPAMNGVVPKHLIHRLFPNAKFSIWLDAKLQLTVDPLLLLHSLLISKGADIAISKHPFNLHTMEEAIATARWRKWADIESLRLQMETYCEYGLRPWTPKKLPYTTDVPDTALIARRHGLASNLFSCLLFNELEAFNPRDQLPFAYVRDLMIPRIRMNMFDVEVFEHVAVEYRHNLKREGRMPPAAAAAVRPTRRAAPVEIVGSKCENYLRRMWGEATDDIGEGQSPD</sequence>
<evidence type="ECO:0000256" key="1">
    <source>
        <dbReference type="SAM" id="Phobius"/>
    </source>
</evidence>
<keyword evidence="1" id="KW-0812">Transmembrane</keyword>
<evidence type="ECO:0000313" key="4">
    <source>
        <dbReference type="Proteomes" id="UP000236161"/>
    </source>
</evidence>
<keyword evidence="1" id="KW-1133">Transmembrane helix</keyword>
<dbReference type="PANTHER" id="PTHR12956">
    <property type="entry name" value="ALKALINE CERAMIDASE-RELATED"/>
    <property type="match status" value="1"/>
</dbReference>
<feature type="transmembrane region" description="Helical" evidence="1">
    <location>
        <begin position="16"/>
        <end position="36"/>
    </location>
</feature>
<dbReference type="AlphaFoldDB" id="A0A2I0ATT7"/>
<feature type="domain" description="TOD1/MUCI70 glycosyltransferase-like" evidence="2">
    <location>
        <begin position="105"/>
        <end position="391"/>
    </location>
</feature>
<dbReference type="OrthoDB" id="1905162at2759"/>
<gene>
    <name evidence="3" type="ORF">AXF42_Ash001035</name>
</gene>
<accession>A0A2I0ATT7</accession>
<dbReference type="Proteomes" id="UP000236161">
    <property type="component" value="Unassembled WGS sequence"/>
</dbReference>
<organism evidence="3 4">
    <name type="scientific">Apostasia shenzhenica</name>
    <dbReference type="NCBI Taxonomy" id="1088818"/>
    <lineage>
        <taxon>Eukaryota</taxon>
        <taxon>Viridiplantae</taxon>
        <taxon>Streptophyta</taxon>
        <taxon>Embryophyta</taxon>
        <taxon>Tracheophyta</taxon>
        <taxon>Spermatophyta</taxon>
        <taxon>Magnoliopsida</taxon>
        <taxon>Liliopsida</taxon>
        <taxon>Asparagales</taxon>
        <taxon>Orchidaceae</taxon>
        <taxon>Apostasioideae</taxon>
        <taxon>Apostasia</taxon>
    </lineage>
</organism>
<protein>
    <recommendedName>
        <fullName evidence="2">TOD1/MUCI70 glycosyltransferase-like domain-containing protein</fullName>
    </recommendedName>
</protein>
<dbReference type="InterPro" id="IPR048354">
    <property type="entry name" value="TOD1_MUCI70_glycTrfase_dom"/>
</dbReference>
<dbReference type="EMBL" id="KZ451950">
    <property type="protein sequence ID" value="PKA58942.1"/>
    <property type="molecule type" value="Genomic_DNA"/>
</dbReference>
<dbReference type="InterPro" id="IPR006852">
    <property type="entry name" value="TOD1_MUCI70"/>
</dbReference>
<dbReference type="PANTHER" id="PTHR12956:SF13">
    <property type="entry name" value="ALKALINE CERAMIDASE TOD1"/>
    <property type="match status" value="1"/>
</dbReference>
<keyword evidence="1" id="KW-0472">Membrane</keyword>
<reference evidence="3 4" key="1">
    <citation type="journal article" date="2017" name="Nature">
        <title>The Apostasia genome and the evolution of orchids.</title>
        <authorList>
            <person name="Zhang G.Q."/>
            <person name="Liu K.W."/>
            <person name="Li Z."/>
            <person name="Lohaus R."/>
            <person name="Hsiao Y.Y."/>
            <person name="Niu S.C."/>
            <person name="Wang J.Y."/>
            <person name="Lin Y.C."/>
            <person name="Xu Q."/>
            <person name="Chen L.J."/>
            <person name="Yoshida K."/>
            <person name="Fujiwara S."/>
            <person name="Wang Z.W."/>
            <person name="Zhang Y.Q."/>
            <person name="Mitsuda N."/>
            <person name="Wang M."/>
            <person name="Liu G.H."/>
            <person name="Pecoraro L."/>
            <person name="Huang H.X."/>
            <person name="Xiao X.J."/>
            <person name="Lin M."/>
            <person name="Wu X.Y."/>
            <person name="Wu W.L."/>
            <person name="Chen Y.Y."/>
            <person name="Chang S.B."/>
            <person name="Sakamoto S."/>
            <person name="Ohme-Takagi M."/>
            <person name="Yagi M."/>
            <person name="Zeng S.J."/>
            <person name="Shen C.Y."/>
            <person name="Yeh C.M."/>
            <person name="Luo Y.B."/>
            <person name="Tsai W.C."/>
            <person name="Van de Peer Y."/>
            <person name="Liu Z.J."/>
        </authorList>
    </citation>
    <scope>NUCLEOTIDE SEQUENCE [LARGE SCALE GENOMIC DNA]</scope>
    <source>
        <strain evidence="4">cv. Shenzhen</strain>
        <tissue evidence="3">Stem</tissue>
    </source>
</reference>
<dbReference type="Pfam" id="PF04765">
    <property type="entry name" value="TOD1_MUCI70"/>
    <property type="match status" value="1"/>
</dbReference>
<name>A0A2I0ATT7_9ASPA</name>
<evidence type="ECO:0000259" key="2">
    <source>
        <dbReference type="Pfam" id="PF04765"/>
    </source>
</evidence>
<proteinExistence type="predicted"/>
<keyword evidence="4" id="KW-1185">Reference proteome</keyword>
<dbReference type="STRING" id="1088818.A0A2I0ATT7"/>
<evidence type="ECO:0000313" key="3">
    <source>
        <dbReference type="EMBL" id="PKA58942.1"/>
    </source>
</evidence>